<evidence type="ECO:0000313" key="2">
    <source>
        <dbReference type="Proteomes" id="UP000031587"/>
    </source>
</evidence>
<dbReference type="Proteomes" id="UP000031587">
    <property type="component" value="Unassembled WGS sequence"/>
</dbReference>
<gene>
    <name evidence="1" type="ORF">QS95_19005</name>
</gene>
<evidence type="ECO:0008006" key="3">
    <source>
        <dbReference type="Google" id="ProtNLM"/>
    </source>
</evidence>
<reference evidence="1 2" key="1">
    <citation type="submission" date="2014-11" db="EMBL/GenBank/DDBJ databases">
        <title>Draft genome sequence of Pseudomonas fluorescens strains SF4c SF39a.</title>
        <authorList>
            <person name="Underwood G.E."/>
            <person name="Ly L.K."/>
            <person name="Bitzer A.S."/>
            <person name="Godino A."/>
            <person name="Bucci V."/>
            <person name="Fischer S."/>
            <person name="Silby M.W."/>
        </authorList>
    </citation>
    <scope>NUCLEOTIDE SEQUENCE [LARGE SCALE GENOMIC DNA]</scope>
    <source>
        <strain evidence="1 2">SF4c</strain>
    </source>
</reference>
<accession>A0AAE2DIK2</accession>
<dbReference type="SUPFAM" id="SSF50494">
    <property type="entry name" value="Trypsin-like serine proteases"/>
    <property type="match status" value="1"/>
</dbReference>
<protein>
    <recommendedName>
        <fullName evidence="3">Peptidase S1 domain-containing protein</fullName>
    </recommendedName>
</protein>
<proteinExistence type="predicted"/>
<dbReference type="AlphaFoldDB" id="A0AAE2DIK2"/>
<sequence>MKNPATAGAAKTLLDYYSKPELSTCTQSITSDYVVARSALKGTGIKSVQEISRQYLTDKKSLYAQYNDTDFQKIIETYISSLKAMVLNCYIPAENSPFAQKHALLTKMGEIAWGKNAACTGLSVGSPIYVLTARHCFENLSNHSDMWFRPAMSKDRYQICAISQSNALTEDKLNDLSQDQVLVRIAPGLKDPGELNVLLRSALHSMTDQKAGVSNSPTLLTQISYMPLANLLFPKTFPSGFVQGKAELCAAKVKDTGCFSHLCSAESGGSGSALFVNDESKLTLAGTHIGQSENDPTAKVCEEGFGLNVATYINKKLLEPFPKTVRFIESQ</sequence>
<organism evidence="1 2">
    <name type="scientific">Pseudomonas fluorescens</name>
    <dbReference type="NCBI Taxonomy" id="294"/>
    <lineage>
        <taxon>Bacteria</taxon>
        <taxon>Pseudomonadati</taxon>
        <taxon>Pseudomonadota</taxon>
        <taxon>Gammaproteobacteria</taxon>
        <taxon>Pseudomonadales</taxon>
        <taxon>Pseudomonadaceae</taxon>
        <taxon>Pseudomonas</taxon>
    </lineage>
</organism>
<dbReference type="InterPro" id="IPR009003">
    <property type="entry name" value="Peptidase_S1_PA"/>
</dbReference>
<evidence type="ECO:0000313" key="1">
    <source>
        <dbReference type="EMBL" id="KIF58221.1"/>
    </source>
</evidence>
<name>A0AAE2DIK2_PSEFL</name>
<dbReference type="EMBL" id="JTGH01000015">
    <property type="protein sequence ID" value="KIF58221.1"/>
    <property type="molecule type" value="Genomic_DNA"/>
</dbReference>
<comment type="caution">
    <text evidence="1">The sequence shown here is derived from an EMBL/GenBank/DDBJ whole genome shotgun (WGS) entry which is preliminary data.</text>
</comment>